<dbReference type="EMBL" id="FOQT01000002">
    <property type="protein sequence ID" value="SFI05558.1"/>
    <property type="molecule type" value="Genomic_DNA"/>
</dbReference>
<dbReference type="Proteomes" id="UP000198931">
    <property type="component" value="Unassembled WGS sequence"/>
</dbReference>
<evidence type="ECO:0008006" key="3">
    <source>
        <dbReference type="Google" id="ProtNLM"/>
    </source>
</evidence>
<proteinExistence type="predicted"/>
<evidence type="ECO:0000313" key="2">
    <source>
        <dbReference type="Proteomes" id="UP000198931"/>
    </source>
</evidence>
<evidence type="ECO:0000313" key="1">
    <source>
        <dbReference type="EMBL" id="SFI05558.1"/>
    </source>
</evidence>
<accession>A0A1I3F2Z0</accession>
<gene>
    <name evidence="1" type="ORF">SAMN05443292_1120</name>
</gene>
<name>A0A1I3F2Z0_9FLAO</name>
<dbReference type="AlphaFoldDB" id="A0A1I3F2Z0"/>
<sequence length="96" mass="10963">MINTPKYTVDFLKNAHQHISSNKKEILDGNLCGCMVCLATFAPAEIPEFVLEPNLKTETAVCPKCQMDCVLSSEFPVDDPQFLEEMHQYYITNKQY</sequence>
<protein>
    <recommendedName>
        <fullName evidence="3">Cytoplasmic protein</fullName>
    </recommendedName>
</protein>
<keyword evidence="2" id="KW-1185">Reference proteome</keyword>
<organism evidence="1 2">
    <name type="scientific">Halpernia frigidisoli</name>
    <dbReference type="NCBI Taxonomy" id="1125876"/>
    <lineage>
        <taxon>Bacteria</taxon>
        <taxon>Pseudomonadati</taxon>
        <taxon>Bacteroidota</taxon>
        <taxon>Flavobacteriia</taxon>
        <taxon>Flavobacteriales</taxon>
        <taxon>Weeksellaceae</taxon>
        <taxon>Chryseobacterium group</taxon>
        <taxon>Halpernia</taxon>
    </lineage>
</organism>
<reference evidence="1 2" key="1">
    <citation type="submission" date="2016-10" db="EMBL/GenBank/DDBJ databases">
        <authorList>
            <person name="de Groot N.N."/>
        </authorList>
    </citation>
    <scope>NUCLEOTIDE SEQUENCE [LARGE SCALE GENOMIC DNA]</scope>
    <source>
        <strain evidence="1 2">DSM 26000</strain>
    </source>
</reference>
<dbReference type="OrthoDB" id="9800296at2"/>
<dbReference type="RefSeq" id="WP_090079172.1">
    <property type="nucleotide sequence ID" value="NZ_FOQT01000002.1"/>
</dbReference>